<evidence type="ECO:0000313" key="3">
    <source>
        <dbReference type="EMBL" id="SEL90638.1"/>
    </source>
</evidence>
<dbReference type="Gene3D" id="3.30.530.20">
    <property type="match status" value="1"/>
</dbReference>
<evidence type="ECO:0000256" key="1">
    <source>
        <dbReference type="ARBA" id="ARBA00006817"/>
    </source>
</evidence>
<dbReference type="CDD" id="cd07814">
    <property type="entry name" value="SRPBCC_CalC_Aha1-like"/>
    <property type="match status" value="1"/>
</dbReference>
<proteinExistence type="inferred from homology"/>
<dbReference type="Proteomes" id="UP000198916">
    <property type="component" value="Unassembled WGS sequence"/>
</dbReference>
<reference evidence="4" key="1">
    <citation type="submission" date="2016-10" db="EMBL/GenBank/DDBJ databases">
        <authorList>
            <person name="Varghese N."/>
            <person name="Submissions S."/>
        </authorList>
    </citation>
    <scope>NUCLEOTIDE SEQUENCE [LARGE SCALE GENOMIC DNA]</scope>
    <source>
        <strain evidence="4">Jip14</strain>
    </source>
</reference>
<accession>A0A1H7U1S6</accession>
<dbReference type="Pfam" id="PF08327">
    <property type="entry name" value="AHSA1"/>
    <property type="match status" value="1"/>
</dbReference>
<keyword evidence="4" id="KW-1185">Reference proteome</keyword>
<comment type="similarity">
    <text evidence="1">Belongs to the AHA1 family.</text>
</comment>
<dbReference type="InterPro" id="IPR023393">
    <property type="entry name" value="START-like_dom_sf"/>
</dbReference>
<dbReference type="SUPFAM" id="SSF55961">
    <property type="entry name" value="Bet v1-like"/>
    <property type="match status" value="1"/>
</dbReference>
<evidence type="ECO:0000259" key="2">
    <source>
        <dbReference type="Pfam" id="PF08327"/>
    </source>
</evidence>
<evidence type="ECO:0000313" key="4">
    <source>
        <dbReference type="Proteomes" id="UP000198916"/>
    </source>
</evidence>
<organism evidence="3 4">
    <name type="scientific">Parapedobacter koreensis</name>
    <dbReference type="NCBI Taxonomy" id="332977"/>
    <lineage>
        <taxon>Bacteria</taxon>
        <taxon>Pseudomonadati</taxon>
        <taxon>Bacteroidota</taxon>
        <taxon>Sphingobacteriia</taxon>
        <taxon>Sphingobacteriales</taxon>
        <taxon>Sphingobacteriaceae</taxon>
        <taxon>Parapedobacter</taxon>
    </lineage>
</organism>
<dbReference type="AlphaFoldDB" id="A0A1H7U1S6"/>
<dbReference type="STRING" id="332977.SAMN05421740_11331"/>
<dbReference type="EMBL" id="FNZR01000013">
    <property type="protein sequence ID" value="SEL90638.1"/>
    <property type="molecule type" value="Genomic_DNA"/>
</dbReference>
<name>A0A1H7U1S6_9SPHI</name>
<sequence length="138" mass="15971">MDRNNILIERLFDVPVARLWEIWTKPEFINQWFGSDPKGIVISSDIDLAVGGQYRIIFQDSDGSIHTAFGEYTEVVELEKLRYTWQWESEAGYISTVIVAFIPKAEKTLLIFEHVNLNPNSAHEYFMGWNGAMDKIVK</sequence>
<feature type="domain" description="Activator of Hsp90 ATPase homologue 1/2-like C-terminal" evidence="2">
    <location>
        <begin position="13"/>
        <end position="137"/>
    </location>
</feature>
<protein>
    <submittedName>
        <fullName evidence="3">Uncharacterized conserved protein YndB, AHSA1/START domain</fullName>
    </submittedName>
</protein>
<dbReference type="OrthoDB" id="384974at2"/>
<dbReference type="InterPro" id="IPR013538">
    <property type="entry name" value="ASHA1/2-like_C"/>
</dbReference>
<dbReference type="RefSeq" id="WP_090609047.1">
    <property type="nucleotide sequence ID" value="NZ_FNZR01000013.1"/>
</dbReference>
<gene>
    <name evidence="3" type="ORF">SAMN05421740_11331</name>
</gene>